<comment type="similarity">
    <text evidence="1 9">Belongs to the malate synthase family.</text>
</comment>
<dbReference type="InterPro" id="IPR048356">
    <property type="entry name" value="MS_N"/>
</dbReference>
<dbReference type="GO" id="GO:0004474">
    <property type="term" value="F:malate synthase activity"/>
    <property type="evidence" value="ECO:0007669"/>
    <property type="project" value="UniProtKB-EC"/>
</dbReference>
<dbReference type="InterPro" id="IPR044856">
    <property type="entry name" value="Malate_synth_C_sf"/>
</dbReference>
<dbReference type="RefSeq" id="WP_152583382.1">
    <property type="nucleotide sequence ID" value="NZ_VIKT02000007.1"/>
</dbReference>
<dbReference type="InterPro" id="IPR048355">
    <property type="entry name" value="MS_C"/>
</dbReference>
<reference evidence="13 14" key="1">
    <citation type="submission" date="2019-06" db="EMBL/GenBank/DDBJ databases">
        <authorList>
            <person name="De-Chao Zhang Q."/>
        </authorList>
    </citation>
    <scope>NUCLEOTIDE SEQUENCE [LARGE SCALE GENOMIC DNA]</scope>
    <source>
        <strain evidence="13 14">KN1116</strain>
    </source>
</reference>
<accession>A0A9E5MKM1</accession>
<evidence type="ECO:0000313" key="14">
    <source>
        <dbReference type="Proteomes" id="UP000818266"/>
    </source>
</evidence>
<feature type="domain" description="Malate synthase TIM barrel" evidence="10">
    <location>
        <begin position="157"/>
        <end position="409"/>
    </location>
</feature>
<comment type="catalytic activity">
    <reaction evidence="6 9">
        <text>glyoxylate + acetyl-CoA + H2O = (S)-malate + CoA + H(+)</text>
        <dbReference type="Rhea" id="RHEA:18181"/>
        <dbReference type="ChEBI" id="CHEBI:15377"/>
        <dbReference type="ChEBI" id="CHEBI:15378"/>
        <dbReference type="ChEBI" id="CHEBI:15589"/>
        <dbReference type="ChEBI" id="CHEBI:36655"/>
        <dbReference type="ChEBI" id="CHEBI:57287"/>
        <dbReference type="ChEBI" id="CHEBI:57288"/>
        <dbReference type="EC" id="2.3.3.9"/>
    </reaction>
</comment>
<dbReference type="PANTHER" id="PTHR42902:SF1">
    <property type="entry name" value="MALATE SYNTHASE 1-RELATED"/>
    <property type="match status" value="1"/>
</dbReference>
<feature type="domain" description="Malate synthase N-terminal" evidence="11">
    <location>
        <begin position="5"/>
        <end position="64"/>
    </location>
</feature>
<dbReference type="NCBIfam" id="TIGR01344">
    <property type="entry name" value="malate_syn_A"/>
    <property type="match status" value="1"/>
</dbReference>
<evidence type="ECO:0000256" key="2">
    <source>
        <dbReference type="ARBA" id="ARBA00012636"/>
    </source>
</evidence>
<dbReference type="GO" id="GO:0005737">
    <property type="term" value="C:cytoplasm"/>
    <property type="evidence" value="ECO:0007669"/>
    <property type="project" value="TreeGrafter"/>
</dbReference>
<dbReference type="Pfam" id="PF20656">
    <property type="entry name" value="MS_N"/>
    <property type="match status" value="1"/>
</dbReference>
<keyword evidence="14" id="KW-1185">Reference proteome</keyword>
<dbReference type="AlphaFoldDB" id="A0A9E5MKM1"/>
<name>A0A9E5MKM1_9MICO</name>
<evidence type="ECO:0000313" key="13">
    <source>
        <dbReference type="EMBL" id="NHF62791.1"/>
    </source>
</evidence>
<dbReference type="Proteomes" id="UP000818266">
    <property type="component" value="Unassembled WGS sequence"/>
</dbReference>
<comment type="pathway">
    <text evidence="9">Carbohydrate metabolism; glyoxylate cycle; (S)-malate from isocitrate: step 2/2.</text>
</comment>
<dbReference type="Gene3D" id="3.20.20.360">
    <property type="entry name" value="Malate synthase, domain 3"/>
    <property type="match status" value="1"/>
</dbReference>
<keyword evidence="4 9" id="KW-0816">Tricarboxylic acid cycle</keyword>
<evidence type="ECO:0000259" key="10">
    <source>
        <dbReference type="Pfam" id="PF01274"/>
    </source>
</evidence>
<dbReference type="FunFam" id="3.20.20.360:FF:000001">
    <property type="entry name" value="Malate synthase"/>
    <property type="match status" value="1"/>
</dbReference>
<keyword evidence="13" id="KW-0012">Acyltransferase</keyword>
<proteinExistence type="inferred from homology"/>
<gene>
    <name evidence="13" type="primary">aceB</name>
    <name evidence="13" type="ORF">FK219_006000</name>
</gene>
<dbReference type="InterPro" id="IPR019830">
    <property type="entry name" value="Malate_synthase_CS"/>
</dbReference>
<organism evidence="13 14">
    <name type="scientific">Microcella pacifica</name>
    <dbReference type="NCBI Taxonomy" id="2591847"/>
    <lineage>
        <taxon>Bacteria</taxon>
        <taxon>Bacillati</taxon>
        <taxon>Actinomycetota</taxon>
        <taxon>Actinomycetes</taxon>
        <taxon>Micrococcales</taxon>
        <taxon>Microbacteriaceae</taxon>
        <taxon>Microcella</taxon>
    </lineage>
</organism>
<dbReference type="SUPFAM" id="SSF51645">
    <property type="entry name" value="Malate synthase G"/>
    <property type="match status" value="1"/>
</dbReference>
<dbReference type="OrthoDB" id="9768429at2"/>
<dbReference type="EMBL" id="VIKT02000007">
    <property type="protein sequence ID" value="NHF62791.1"/>
    <property type="molecule type" value="Genomic_DNA"/>
</dbReference>
<evidence type="ECO:0000256" key="7">
    <source>
        <dbReference type="ARBA" id="ARBA00068441"/>
    </source>
</evidence>
<dbReference type="Pfam" id="PF01274">
    <property type="entry name" value="MS_TIM-barrel"/>
    <property type="match status" value="1"/>
</dbReference>
<dbReference type="Pfam" id="PF20659">
    <property type="entry name" value="MS_C"/>
    <property type="match status" value="1"/>
</dbReference>
<dbReference type="InterPro" id="IPR011076">
    <property type="entry name" value="Malate_synth_sf"/>
</dbReference>
<evidence type="ECO:0000256" key="8">
    <source>
        <dbReference type="PIRSR" id="PIRSR001363-1"/>
    </source>
</evidence>
<evidence type="ECO:0000256" key="9">
    <source>
        <dbReference type="RuleBase" id="RU000555"/>
    </source>
</evidence>
<feature type="domain" description="Malate synthase C-terminal" evidence="12">
    <location>
        <begin position="416"/>
        <end position="527"/>
    </location>
</feature>
<dbReference type="FunFam" id="1.20.1220.12:FF:000001">
    <property type="entry name" value="Malate synthase"/>
    <property type="match status" value="1"/>
</dbReference>
<reference evidence="13 14" key="2">
    <citation type="submission" date="2020-03" db="EMBL/GenBank/DDBJ databases">
        <title>Chryseoglobus sp. isolated from a deep-sea seamount.</title>
        <authorList>
            <person name="Zhang D.-C."/>
        </authorList>
    </citation>
    <scope>NUCLEOTIDE SEQUENCE [LARGE SCALE GENOMIC DNA]</scope>
    <source>
        <strain evidence="13 14">KN1116</strain>
    </source>
</reference>
<evidence type="ECO:0000256" key="5">
    <source>
        <dbReference type="ARBA" id="ARBA00022679"/>
    </source>
</evidence>
<feature type="active site" description="Proton donor" evidence="8">
    <location>
        <position position="450"/>
    </location>
</feature>
<dbReference type="EC" id="2.3.3.9" evidence="2 9"/>
<dbReference type="CDD" id="cd00727">
    <property type="entry name" value="malate_synt_A"/>
    <property type="match status" value="1"/>
</dbReference>
<keyword evidence="3 9" id="KW-0329">Glyoxylate bypass</keyword>
<dbReference type="InterPro" id="IPR046363">
    <property type="entry name" value="MS_N_TIM-barrel_dom"/>
</dbReference>
<evidence type="ECO:0000256" key="1">
    <source>
        <dbReference type="ARBA" id="ARBA00006394"/>
    </source>
</evidence>
<dbReference type="InterPro" id="IPR001465">
    <property type="entry name" value="Malate_synthase_TIM"/>
</dbReference>
<protein>
    <recommendedName>
        <fullName evidence="7 9">Malate synthase</fullName>
        <ecNumber evidence="2 9">2.3.3.9</ecNumber>
    </recommendedName>
</protein>
<evidence type="ECO:0000256" key="6">
    <source>
        <dbReference type="ARBA" id="ARBA00047918"/>
    </source>
</evidence>
<dbReference type="PROSITE" id="PS00510">
    <property type="entry name" value="MALATE_SYNTHASE"/>
    <property type="match status" value="1"/>
</dbReference>
<evidence type="ECO:0000256" key="4">
    <source>
        <dbReference type="ARBA" id="ARBA00022532"/>
    </source>
</evidence>
<feature type="active site" description="Proton acceptor" evidence="8">
    <location>
        <position position="161"/>
    </location>
</feature>
<dbReference type="GO" id="GO:0006099">
    <property type="term" value="P:tricarboxylic acid cycle"/>
    <property type="evidence" value="ECO:0007669"/>
    <property type="project" value="UniProtKB-KW"/>
</dbReference>
<evidence type="ECO:0000259" key="12">
    <source>
        <dbReference type="Pfam" id="PF20659"/>
    </source>
</evidence>
<keyword evidence="5 9" id="KW-0808">Transferase</keyword>
<sequence length="544" mass="61475">MTTLSITGPMRPRYDEILTPEALQFLAELHHRFAGERHDRLAERMQVRYDLGNGRDLRFLPHTASIREDASWRVAGAGPGLEDRRVEITGPCDPKMTINALNSGANVWLADLEDATSPTWGNIVEGQLSLFDAIRGRLTHTNAEGKTYEVTAERTPTIVMRPRGWHLVEKHIEHVDRNGLRLAASASLVDFGLYLFHNAHELIARGRGPYFYLPKLENHREARLWNDVFTFSEERLGLPHGTIRATVLIETFGAAFEMDEILYELRDHCAGLNAGRWDYVFSIIKNYRGRGQWFVLPDRDRILMTLPFMRAYTELLVQTCHKRGAHAIGGMSAFIPNRRDPEVTERALERVAADKLREASDGFDGSWVAHPDLIPVARAEFDAVLGGRPNQLDRQRDDVHVTARDLLDIRSAGGEVTLAGVRANISITVRYLESWLRGIGAAAIDNLMEDAATAEISRSQLWQWIHQDHLTTEGEPVSKQLVERLLREIMAELPTPEGHKLAEAEDVFRTVTLQEDFPTFLTVPAYTRYLVEQAERVEAVTVAA</sequence>
<evidence type="ECO:0000256" key="3">
    <source>
        <dbReference type="ARBA" id="ARBA00022435"/>
    </source>
</evidence>
<comment type="caution">
    <text evidence="13">The sequence shown here is derived from an EMBL/GenBank/DDBJ whole genome shotgun (WGS) entry which is preliminary data.</text>
</comment>
<dbReference type="GO" id="GO:0006097">
    <property type="term" value="P:glyoxylate cycle"/>
    <property type="evidence" value="ECO:0007669"/>
    <property type="project" value="UniProtKB-KW"/>
</dbReference>
<dbReference type="Gene3D" id="1.20.1220.12">
    <property type="entry name" value="Malate synthase, domain III"/>
    <property type="match status" value="1"/>
</dbReference>
<dbReference type="PANTHER" id="PTHR42902">
    <property type="entry name" value="MALATE SYNTHASE"/>
    <property type="match status" value="1"/>
</dbReference>
<dbReference type="InterPro" id="IPR006252">
    <property type="entry name" value="Malate_synthA"/>
</dbReference>
<dbReference type="PIRSF" id="PIRSF001363">
    <property type="entry name" value="Malate_synth"/>
    <property type="match status" value="1"/>
</dbReference>
<evidence type="ECO:0000259" key="11">
    <source>
        <dbReference type="Pfam" id="PF20656"/>
    </source>
</evidence>